<dbReference type="EMBL" id="CAJNNW010022972">
    <property type="protein sequence ID" value="CAE8670039.1"/>
    <property type="molecule type" value="Genomic_DNA"/>
</dbReference>
<organism evidence="2 4">
    <name type="scientific">Polarella glacialis</name>
    <name type="common">Dinoflagellate</name>
    <dbReference type="NCBI Taxonomy" id="89957"/>
    <lineage>
        <taxon>Eukaryota</taxon>
        <taxon>Sar</taxon>
        <taxon>Alveolata</taxon>
        <taxon>Dinophyceae</taxon>
        <taxon>Suessiales</taxon>
        <taxon>Suessiaceae</taxon>
        <taxon>Polarella</taxon>
    </lineage>
</organism>
<evidence type="ECO:0000313" key="2">
    <source>
        <dbReference type="EMBL" id="CAE8604215.1"/>
    </source>
</evidence>
<keyword evidence="4" id="KW-1185">Reference proteome</keyword>
<feature type="compositionally biased region" description="Polar residues" evidence="1">
    <location>
        <begin position="90"/>
        <end position="103"/>
    </location>
</feature>
<evidence type="ECO:0000313" key="3">
    <source>
        <dbReference type="EMBL" id="CAE8670039.1"/>
    </source>
</evidence>
<gene>
    <name evidence="2" type="ORF">PGLA1383_LOCUS22387</name>
    <name evidence="3" type="ORF">PGLA2088_LOCUS17351</name>
</gene>
<dbReference type="Proteomes" id="UP000654075">
    <property type="component" value="Unassembled WGS sequence"/>
</dbReference>
<proteinExistence type="predicted"/>
<name>A0A813EZ69_POLGL</name>
<feature type="region of interest" description="Disordered" evidence="1">
    <location>
        <begin position="90"/>
        <end position="109"/>
    </location>
</feature>
<accession>A0A813EZ69</accession>
<sequence length="109" mass="12702">TNIAFTNAMAKFQWLQGIATDRVENKREKVHFNLSKMANGLLYGSKKVLVGKEVQAEARRQWSHEEQECMERPLEVSVGRFDTWMSRNYGNQFRKSSSTSSLEQPFWGR</sequence>
<dbReference type="AlphaFoldDB" id="A0A813EZ69"/>
<evidence type="ECO:0000313" key="4">
    <source>
        <dbReference type="Proteomes" id="UP000654075"/>
    </source>
</evidence>
<dbReference type="Proteomes" id="UP000626109">
    <property type="component" value="Unassembled WGS sequence"/>
</dbReference>
<protein>
    <submittedName>
        <fullName evidence="2">Uncharacterized protein</fullName>
    </submittedName>
</protein>
<reference evidence="2" key="1">
    <citation type="submission" date="2021-02" db="EMBL/GenBank/DDBJ databases">
        <authorList>
            <person name="Dougan E. K."/>
            <person name="Rhodes N."/>
            <person name="Thang M."/>
            <person name="Chan C."/>
        </authorList>
    </citation>
    <scope>NUCLEOTIDE SEQUENCE</scope>
</reference>
<dbReference type="EMBL" id="CAJNNV010016140">
    <property type="protein sequence ID" value="CAE8604215.1"/>
    <property type="molecule type" value="Genomic_DNA"/>
</dbReference>
<evidence type="ECO:0000256" key="1">
    <source>
        <dbReference type="SAM" id="MobiDB-lite"/>
    </source>
</evidence>
<feature type="non-terminal residue" evidence="2">
    <location>
        <position position="1"/>
    </location>
</feature>
<comment type="caution">
    <text evidence="2">The sequence shown here is derived from an EMBL/GenBank/DDBJ whole genome shotgun (WGS) entry which is preliminary data.</text>
</comment>